<dbReference type="AlphaFoldDB" id="A0A975G9R0"/>
<dbReference type="EMBL" id="CP073100">
    <property type="protein sequence ID" value="QUE51320.1"/>
    <property type="molecule type" value="Genomic_DNA"/>
</dbReference>
<sequence length="205" mass="22232">MIDTSSGQLPAPALSRRKALATFGLTGLALAVSSGSVKAAFLQKFSSNIDLADLPPEWCARQGSLLAEYATYLSAIKLSRLTVRQVIDAHAKEHQGVWNSIPPKIYWRQIVPTLQVIDRVAAEMNIPVKEIVSAYRNPAYNARCPGAKSASWHQANVACDVVFHTSASTVTAVTRNLRDRGLFKGGVGGYPGFTHIDTRGVNVNW</sequence>
<organism evidence="2 3">
    <name type="scientific">Luteolibacter ambystomatis</name>
    <dbReference type="NCBI Taxonomy" id="2824561"/>
    <lineage>
        <taxon>Bacteria</taxon>
        <taxon>Pseudomonadati</taxon>
        <taxon>Verrucomicrobiota</taxon>
        <taxon>Verrucomicrobiia</taxon>
        <taxon>Verrucomicrobiales</taxon>
        <taxon>Verrucomicrobiaceae</taxon>
        <taxon>Luteolibacter</taxon>
    </lineage>
</organism>
<keyword evidence="3" id="KW-1185">Reference proteome</keyword>
<dbReference type="Pfam" id="PF08291">
    <property type="entry name" value="Peptidase_M15_3"/>
    <property type="match status" value="1"/>
</dbReference>
<dbReference type="SUPFAM" id="SSF55166">
    <property type="entry name" value="Hedgehog/DD-peptidase"/>
    <property type="match status" value="1"/>
</dbReference>
<dbReference type="Gene3D" id="3.30.1380.10">
    <property type="match status" value="1"/>
</dbReference>
<feature type="domain" description="Peptidase M15A C-terminal" evidence="1">
    <location>
        <begin position="82"/>
        <end position="197"/>
    </location>
</feature>
<reference evidence="2" key="1">
    <citation type="submission" date="2021-04" db="EMBL/GenBank/DDBJ databases">
        <title>Luteolibacter sp. 32A isolated from the skin of an Anderson's salamander (Ambystoma andersonii).</title>
        <authorList>
            <person name="Spergser J."/>
            <person name="Busse H.-J."/>
        </authorList>
    </citation>
    <scope>NUCLEOTIDE SEQUENCE</scope>
    <source>
        <strain evidence="2">32A</strain>
    </source>
</reference>
<evidence type="ECO:0000313" key="3">
    <source>
        <dbReference type="Proteomes" id="UP000676169"/>
    </source>
</evidence>
<name>A0A975G9R0_9BACT</name>
<accession>A0A975G9R0</accession>
<protein>
    <recommendedName>
        <fullName evidence="1">Peptidase M15A C-terminal domain-containing protein</fullName>
    </recommendedName>
</protein>
<dbReference type="Proteomes" id="UP000676169">
    <property type="component" value="Chromosome"/>
</dbReference>
<dbReference type="RefSeq" id="WP_211631459.1">
    <property type="nucleotide sequence ID" value="NZ_CP073100.1"/>
</dbReference>
<dbReference type="InterPro" id="IPR006311">
    <property type="entry name" value="TAT_signal"/>
</dbReference>
<dbReference type="InterPro" id="IPR013230">
    <property type="entry name" value="Peptidase_M15A_C"/>
</dbReference>
<dbReference type="PROSITE" id="PS51318">
    <property type="entry name" value="TAT"/>
    <property type="match status" value="1"/>
</dbReference>
<gene>
    <name evidence="2" type="ORF">KBB96_00115</name>
</gene>
<dbReference type="KEGG" id="lamb:KBB96_00115"/>
<dbReference type="InterPro" id="IPR009045">
    <property type="entry name" value="Zn_M74/Hedgehog-like"/>
</dbReference>
<evidence type="ECO:0000313" key="2">
    <source>
        <dbReference type="EMBL" id="QUE51320.1"/>
    </source>
</evidence>
<proteinExistence type="predicted"/>
<evidence type="ECO:0000259" key="1">
    <source>
        <dbReference type="Pfam" id="PF08291"/>
    </source>
</evidence>